<accession>A0A9D9NCR3</accession>
<keyword evidence="1" id="KW-0732">Signal</keyword>
<reference evidence="2" key="2">
    <citation type="journal article" date="2021" name="PeerJ">
        <title>Extensive microbial diversity within the chicken gut microbiome revealed by metagenomics and culture.</title>
        <authorList>
            <person name="Gilroy R."/>
            <person name="Ravi A."/>
            <person name="Getino M."/>
            <person name="Pursley I."/>
            <person name="Horton D.L."/>
            <person name="Alikhan N.F."/>
            <person name="Baker D."/>
            <person name="Gharbi K."/>
            <person name="Hall N."/>
            <person name="Watson M."/>
            <person name="Adriaenssens E.M."/>
            <person name="Foster-Nyarko E."/>
            <person name="Jarju S."/>
            <person name="Secka A."/>
            <person name="Antonio M."/>
            <person name="Oren A."/>
            <person name="Chaudhuri R.R."/>
            <person name="La Ragione R."/>
            <person name="Hildebrand F."/>
            <person name="Pallen M.J."/>
        </authorList>
    </citation>
    <scope>NUCLEOTIDE SEQUENCE</scope>
    <source>
        <strain evidence="2">14700</strain>
    </source>
</reference>
<proteinExistence type="predicted"/>
<gene>
    <name evidence="2" type="ORF">IAA72_02480</name>
</gene>
<evidence type="ECO:0000256" key="1">
    <source>
        <dbReference type="SAM" id="SignalP"/>
    </source>
</evidence>
<sequence length="449" mass="46458">MKKYFIGVLAALMLFAFTACEPQAIYTGAVYNDVISAEVQQVKGYLEGETAAENGFQIVVTYSDGGTKTIAGNKGTIDLTTTTGLAQVAKSLSFVGTEGQNILVVPAEVVYTDVTSVTVSGAESVKMIEGAKLSALTAASFAEAEALDDITFTLSGGDVSKTFTMSDVEDGKITVVLSLWNDGKMLATDTAVKADETYSVTLDKYDIGTHTAGQWDADFTNGDKEQGLSTGVTVSVVKAKDPATVDGIKVYYTVKDGTTVIADKVTTLPALYTGDTVEISVYEVKSDDTEVLTKNTVTVVNATTPNESLSFSEGVGSVTVATKTDAVSTTAAGTVQVKVGDKYFAAPYSVAAGANYISNVSVAATSSKTVKAGETLAVTGENSAITVTVEYKDTENAPATSSGVNSTLSPNVVPANLTGTFTTICTTTYTGRGGAAKSVQTQLTYTVGN</sequence>
<dbReference type="AlphaFoldDB" id="A0A9D9NCR3"/>
<comment type="caution">
    <text evidence="2">The sequence shown here is derived from an EMBL/GenBank/DDBJ whole genome shotgun (WGS) entry which is preliminary data.</text>
</comment>
<dbReference type="PROSITE" id="PS51257">
    <property type="entry name" value="PROKAR_LIPOPROTEIN"/>
    <property type="match status" value="1"/>
</dbReference>
<evidence type="ECO:0000313" key="2">
    <source>
        <dbReference type="EMBL" id="MBO8468634.1"/>
    </source>
</evidence>
<feature type="chain" id="PRO_5039111056" evidence="1">
    <location>
        <begin position="20"/>
        <end position="449"/>
    </location>
</feature>
<organism evidence="2 3">
    <name type="scientific">Candidatus Ornithospirochaeta stercoravium</name>
    <dbReference type="NCBI Taxonomy" id="2840897"/>
    <lineage>
        <taxon>Bacteria</taxon>
        <taxon>Pseudomonadati</taxon>
        <taxon>Spirochaetota</taxon>
        <taxon>Spirochaetia</taxon>
        <taxon>Spirochaetales</taxon>
        <taxon>Spirochaetaceae</taxon>
        <taxon>Spirochaetaceae incertae sedis</taxon>
        <taxon>Candidatus Ornithospirochaeta</taxon>
    </lineage>
</organism>
<reference evidence="2" key="1">
    <citation type="submission" date="2020-10" db="EMBL/GenBank/DDBJ databases">
        <authorList>
            <person name="Gilroy R."/>
        </authorList>
    </citation>
    <scope>NUCLEOTIDE SEQUENCE</scope>
    <source>
        <strain evidence="2">14700</strain>
    </source>
</reference>
<name>A0A9D9NCR3_9SPIO</name>
<feature type="signal peptide" evidence="1">
    <location>
        <begin position="1"/>
        <end position="19"/>
    </location>
</feature>
<dbReference type="Proteomes" id="UP000810292">
    <property type="component" value="Unassembled WGS sequence"/>
</dbReference>
<protein>
    <submittedName>
        <fullName evidence="2">Uncharacterized protein</fullName>
    </submittedName>
</protein>
<evidence type="ECO:0000313" key="3">
    <source>
        <dbReference type="Proteomes" id="UP000810292"/>
    </source>
</evidence>
<dbReference type="EMBL" id="JADIMF010000038">
    <property type="protein sequence ID" value="MBO8468634.1"/>
    <property type="molecule type" value="Genomic_DNA"/>
</dbReference>